<accession>A0A150I2U1</accession>
<dbReference type="AlphaFoldDB" id="A0A150I2U1"/>
<reference evidence="1 2" key="1">
    <citation type="journal article" date="2016" name="Sci. Rep.">
        <title>Genomic and phenotypic characterization of the species Acinetobacter venetianus.</title>
        <authorList>
            <person name="Fondi M."/>
            <person name="Maida I."/>
            <person name="Perrin E."/>
            <person name="Orlandini V."/>
            <person name="La Torre L."/>
            <person name="Bosi E."/>
            <person name="Negroni A."/>
            <person name="Zanaroli G."/>
            <person name="Fava F."/>
            <person name="Decorosi F."/>
            <person name="Giovannetti L."/>
            <person name="Viti C."/>
            <person name="Vaneechoutte M."/>
            <person name="Dijkshoorn L."/>
            <person name="Fani R."/>
        </authorList>
    </citation>
    <scope>NUCLEOTIDE SEQUENCE [LARGE SCALE GENOMIC DNA]</scope>
    <source>
        <strain evidence="1 2">LUH5627</strain>
    </source>
</reference>
<sequence>MDAKLQRVLMKDALNENFDETDEGIFFPKQGFMLSGEYMDRVNGGEATFTKNLIPKEALIHVLNVAIGSKAKPAGSYLALFNGATAPADNWTAANFAATAGEIVSLTEGYNNATRPQFIPSDSTDQKYIDNFGSVASVTIATTSQVNVTGVALLTNNQRGGTTGVLLSATKYPATRVFQNGDVFEIGYRITATS</sequence>
<dbReference type="PATRIC" id="fig|52133.18.peg.117"/>
<organism evidence="1 2">
    <name type="scientific">Acinetobacter venetianus</name>
    <dbReference type="NCBI Taxonomy" id="52133"/>
    <lineage>
        <taxon>Bacteria</taxon>
        <taxon>Pseudomonadati</taxon>
        <taxon>Pseudomonadota</taxon>
        <taxon>Gammaproteobacteria</taxon>
        <taxon>Moraxellales</taxon>
        <taxon>Moraxellaceae</taxon>
        <taxon>Acinetobacter</taxon>
    </lineage>
</organism>
<comment type="caution">
    <text evidence="1">The sequence shown here is derived from an EMBL/GenBank/DDBJ whole genome shotgun (WGS) entry which is preliminary data.</text>
</comment>
<dbReference type="EMBL" id="JRUE01000022">
    <property type="protein sequence ID" value="KXZ74177.1"/>
    <property type="molecule type" value="Genomic_DNA"/>
</dbReference>
<dbReference type="RefSeq" id="WP_061517818.1">
    <property type="nucleotide sequence ID" value="NZ_JRUE01000022.1"/>
</dbReference>
<evidence type="ECO:0000313" key="1">
    <source>
        <dbReference type="EMBL" id="KXZ74177.1"/>
    </source>
</evidence>
<protein>
    <submittedName>
        <fullName evidence="1">Uncharacterized protein</fullName>
    </submittedName>
</protein>
<name>A0A150I2U1_9GAMM</name>
<evidence type="ECO:0000313" key="2">
    <source>
        <dbReference type="Proteomes" id="UP000075680"/>
    </source>
</evidence>
<dbReference type="Proteomes" id="UP000075680">
    <property type="component" value="Unassembled WGS sequence"/>
</dbReference>
<gene>
    <name evidence="1" type="ORF">AVENLUH5627_00112</name>
</gene>
<proteinExistence type="predicted"/>